<reference evidence="3 4" key="1">
    <citation type="submission" date="2018-01" db="EMBL/GenBank/DDBJ databases">
        <title>The draft genome sequence of Cohaesibacter sp. H1304.</title>
        <authorList>
            <person name="Wang N.-N."/>
            <person name="Du Z.-J."/>
        </authorList>
    </citation>
    <scope>NUCLEOTIDE SEQUENCE [LARGE SCALE GENOMIC DNA]</scope>
    <source>
        <strain evidence="3 4">H1304</strain>
    </source>
</reference>
<dbReference type="InterPro" id="IPR009936">
    <property type="entry name" value="DUF1468"/>
</dbReference>
<protein>
    <recommendedName>
        <fullName evidence="2">DUF1468 domain-containing protein</fullName>
    </recommendedName>
</protein>
<gene>
    <name evidence="3" type="ORF">C0081_11130</name>
</gene>
<feature type="transmembrane region" description="Helical" evidence="1">
    <location>
        <begin position="23"/>
        <end position="43"/>
    </location>
</feature>
<comment type="caution">
    <text evidence="3">The sequence shown here is derived from an EMBL/GenBank/DDBJ whole genome shotgun (WGS) entry which is preliminary data.</text>
</comment>
<dbReference type="Proteomes" id="UP000234881">
    <property type="component" value="Unassembled WGS sequence"/>
</dbReference>
<sequence>MASVCLAFHQLVPKEDILKYQDICIGTVFAALGVGIFILAGGYSGQGLSYYGPSLFPQVVCGLLIFSSFILVVQATRGHSLPKVDSINGSGFMRLLAALGVCGIYLYCVNYLGFVIATCVFLYALMTLLGARSYPKRIFGSLATTLAVWSLFRFLLYAPLPEGVFPFSF</sequence>
<feature type="transmembrane region" description="Helical" evidence="1">
    <location>
        <begin position="112"/>
        <end position="131"/>
    </location>
</feature>
<organism evidence="3 4">
    <name type="scientific">Cohaesibacter celericrescens</name>
    <dbReference type="NCBI Taxonomy" id="2067669"/>
    <lineage>
        <taxon>Bacteria</taxon>
        <taxon>Pseudomonadati</taxon>
        <taxon>Pseudomonadota</taxon>
        <taxon>Alphaproteobacteria</taxon>
        <taxon>Hyphomicrobiales</taxon>
        <taxon>Cohaesibacteraceae</taxon>
    </lineage>
</organism>
<evidence type="ECO:0000256" key="1">
    <source>
        <dbReference type="SAM" id="Phobius"/>
    </source>
</evidence>
<dbReference type="Pfam" id="PF07331">
    <property type="entry name" value="TctB"/>
    <property type="match status" value="1"/>
</dbReference>
<dbReference type="AlphaFoldDB" id="A0A2N5XRR6"/>
<evidence type="ECO:0000259" key="2">
    <source>
        <dbReference type="Pfam" id="PF07331"/>
    </source>
</evidence>
<name>A0A2N5XRR6_9HYPH</name>
<keyword evidence="4" id="KW-1185">Reference proteome</keyword>
<dbReference type="OrthoDB" id="5873457at2"/>
<feature type="transmembrane region" description="Helical" evidence="1">
    <location>
        <begin position="55"/>
        <end position="75"/>
    </location>
</feature>
<keyword evidence="1" id="KW-0812">Transmembrane</keyword>
<feature type="transmembrane region" description="Helical" evidence="1">
    <location>
        <begin position="138"/>
        <end position="160"/>
    </location>
</feature>
<proteinExistence type="predicted"/>
<evidence type="ECO:0000313" key="4">
    <source>
        <dbReference type="Proteomes" id="UP000234881"/>
    </source>
</evidence>
<keyword evidence="1" id="KW-0472">Membrane</keyword>
<dbReference type="EMBL" id="PKUQ01000020">
    <property type="protein sequence ID" value="PLW77155.1"/>
    <property type="molecule type" value="Genomic_DNA"/>
</dbReference>
<feature type="domain" description="DUF1468" evidence="2">
    <location>
        <begin position="25"/>
        <end position="161"/>
    </location>
</feature>
<evidence type="ECO:0000313" key="3">
    <source>
        <dbReference type="EMBL" id="PLW77155.1"/>
    </source>
</evidence>
<accession>A0A2N5XRR6</accession>
<keyword evidence="1" id="KW-1133">Transmembrane helix</keyword>
<feature type="transmembrane region" description="Helical" evidence="1">
    <location>
        <begin position="87"/>
        <end position="106"/>
    </location>
</feature>